<organism evidence="2 3">
    <name type="scientific">Mucuna pruriens</name>
    <name type="common">Velvet bean</name>
    <name type="synonym">Dolichos pruriens</name>
    <dbReference type="NCBI Taxonomy" id="157652"/>
    <lineage>
        <taxon>Eukaryota</taxon>
        <taxon>Viridiplantae</taxon>
        <taxon>Streptophyta</taxon>
        <taxon>Embryophyta</taxon>
        <taxon>Tracheophyta</taxon>
        <taxon>Spermatophyta</taxon>
        <taxon>Magnoliopsida</taxon>
        <taxon>eudicotyledons</taxon>
        <taxon>Gunneridae</taxon>
        <taxon>Pentapetalae</taxon>
        <taxon>rosids</taxon>
        <taxon>fabids</taxon>
        <taxon>Fabales</taxon>
        <taxon>Fabaceae</taxon>
        <taxon>Papilionoideae</taxon>
        <taxon>50 kb inversion clade</taxon>
        <taxon>NPAAA clade</taxon>
        <taxon>indigoferoid/millettioid clade</taxon>
        <taxon>Phaseoleae</taxon>
        <taxon>Mucuna</taxon>
    </lineage>
</organism>
<protein>
    <recommendedName>
        <fullName evidence="1">Reverse transcriptase Ty1/copia-type domain-containing protein</fullName>
    </recommendedName>
</protein>
<gene>
    <name evidence="2" type="ORF">CR513_30363</name>
</gene>
<dbReference type="InterPro" id="IPR013103">
    <property type="entry name" value="RVT_2"/>
</dbReference>
<comment type="caution">
    <text evidence="2">The sequence shown here is derived from an EMBL/GenBank/DDBJ whole genome shotgun (WGS) entry which is preliminary data.</text>
</comment>
<dbReference type="Proteomes" id="UP000257109">
    <property type="component" value="Unassembled WGS sequence"/>
</dbReference>
<keyword evidence="3" id="KW-1185">Reference proteome</keyword>
<name>A0A371GBZ1_MUCPR</name>
<reference evidence="2" key="1">
    <citation type="submission" date="2018-05" db="EMBL/GenBank/DDBJ databases">
        <title>Draft genome of Mucuna pruriens seed.</title>
        <authorList>
            <person name="Nnadi N.E."/>
            <person name="Vos R."/>
            <person name="Hasami M.H."/>
            <person name="Devisetty U.K."/>
            <person name="Aguiy J.C."/>
        </authorList>
    </citation>
    <scope>NUCLEOTIDE SEQUENCE [LARGE SCALE GENOMIC DNA]</scope>
    <source>
        <strain evidence="2">JCA_2017</strain>
    </source>
</reference>
<evidence type="ECO:0000313" key="2">
    <source>
        <dbReference type="EMBL" id="RDX88088.1"/>
    </source>
</evidence>
<dbReference type="AlphaFoldDB" id="A0A371GBZ1"/>
<evidence type="ECO:0000313" key="3">
    <source>
        <dbReference type="Proteomes" id="UP000257109"/>
    </source>
</evidence>
<dbReference type="Pfam" id="PF07727">
    <property type="entry name" value="RVT_2"/>
    <property type="match status" value="1"/>
</dbReference>
<proteinExistence type="predicted"/>
<dbReference type="EMBL" id="QJKJ01006055">
    <property type="protein sequence ID" value="RDX88088.1"/>
    <property type="molecule type" value="Genomic_DNA"/>
</dbReference>
<feature type="non-terminal residue" evidence="2">
    <location>
        <position position="1"/>
    </location>
</feature>
<sequence length="65" mass="7525">MMFEILSNYLKKENINYKGTFSSVSSKDSFRTVMTLVAHFDLELHQIDVNTVFLNSDIDETICMV</sequence>
<accession>A0A371GBZ1</accession>
<dbReference type="OrthoDB" id="411615at2759"/>
<feature type="domain" description="Reverse transcriptase Ty1/copia-type" evidence="1">
    <location>
        <begin position="8"/>
        <end position="64"/>
    </location>
</feature>
<evidence type="ECO:0000259" key="1">
    <source>
        <dbReference type="Pfam" id="PF07727"/>
    </source>
</evidence>